<proteinExistence type="predicted"/>
<dbReference type="RefSeq" id="XP_008711824.1">
    <property type="nucleotide sequence ID" value="XM_008713602.1"/>
</dbReference>
<keyword evidence="2" id="KW-1185">Reference proteome</keyword>
<dbReference type="AlphaFoldDB" id="W2SEJ3"/>
<organism evidence="1 2">
    <name type="scientific">Cyphellophora europaea (strain CBS 101466)</name>
    <name type="common">Phialophora europaea</name>
    <dbReference type="NCBI Taxonomy" id="1220924"/>
    <lineage>
        <taxon>Eukaryota</taxon>
        <taxon>Fungi</taxon>
        <taxon>Dikarya</taxon>
        <taxon>Ascomycota</taxon>
        <taxon>Pezizomycotina</taxon>
        <taxon>Eurotiomycetes</taxon>
        <taxon>Chaetothyriomycetidae</taxon>
        <taxon>Chaetothyriales</taxon>
        <taxon>Cyphellophoraceae</taxon>
        <taxon>Cyphellophora</taxon>
    </lineage>
</organism>
<dbReference type="InParanoid" id="W2SEJ3"/>
<accession>W2SEJ3</accession>
<sequence>MRIPRRLRCQHLLTLPFEIRERIWTFLLASPAKVRCRRQTHNSDEPAATLEERGSALLTKNYKIDLPYAGSVQACKQLKHELTLLIRMAGRFLRIDDLWLHTSLPEFFESDNHRHRKPHPIVSSQHVKTLLVRTSEPNTCAANDLRDKAVMLGYMARIRRDRLENELNLKLEGHRAWVEDERLVGPGRVLLFVVHEVILEG</sequence>
<protein>
    <submittedName>
        <fullName evidence="1">Uncharacterized protein</fullName>
    </submittedName>
</protein>
<dbReference type="VEuPathDB" id="FungiDB:HMPREF1541_01302"/>
<evidence type="ECO:0000313" key="1">
    <source>
        <dbReference type="EMBL" id="ETN47112.1"/>
    </source>
</evidence>
<dbReference type="HOGENOM" id="CLU_1360347_0_0_1"/>
<name>W2SEJ3_CYPE1</name>
<gene>
    <name evidence="1" type="ORF">HMPREF1541_01302</name>
</gene>
<reference evidence="1 2" key="1">
    <citation type="submission" date="2013-03" db="EMBL/GenBank/DDBJ databases">
        <title>The Genome Sequence of Phialophora europaea CBS 101466.</title>
        <authorList>
            <consortium name="The Broad Institute Genomics Platform"/>
            <person name="Cuomo C."/>
            <person name="de Hoog S."/>
            <person name="Gorbushina A."/>
            <person name="Walker B."/>
            <person name="Young S.K."/>
            <person name="Zeng Q."/>
            <person name="Gargeya S."/>
            <person name="Fitzgerald M."/>
            <person name="Haas B."/>
            <person name="Abouelleil A."/>
            <person name="Allen A.W."/>
            <person name="Alvarado L."/>
            <person name="Arachchi H.M."/>
            <person name="Berlin A.M."/>
            <person name="Chapman S.B."/>
            <person name="Gainer-Dewar J."/>
            <person name="Goldberg J."/>
            <person name="Griggs A."/>
            <person name="Gujja S."/>
            <person name="Hansen M."/>
            <person name="Howarth C."/>
            <person name="Imamovic A."/>
            <person name="Ireland A."/>
            <person name="Larimer J."/>
            <person name="McCowan C."/>
            <person name="Murphy C."/>
            <person name="Pearson M."/>
            <person name="Poon T.W."/>
            <person name="Priest M."/>
            <person name="Roberts A."/>
            <person name="Saif S."/>
            <person name="Shea T."/>
            <person name="Sisk P."/>
            <person name="Sykes S."/>
            <person name="Wortman J."/>
            <person name="Nusbaum C."/>
            <person name="Birren B."/>
        </authorList>
    </citation>
    <scope>NUCLEOTIDE SEQUENCE [LARGE SCALE GENOMIC DNA]</scope>
    <source>
        <strain evidence="1 2">CBS 101466</strain>
    </source>
</reference>
<dbReference type="GeneID" id="19968641"/>
<evidence type="ECO:0000313" key="2">
    <source>
        <dbReference type="Proteomes" id="UP000030752"/>
    </source>
</evidence>
<dbReference type="EMBL" id="KB822711">
    <property type="protein sequence ID" value="ETN47112.1"/>
    <property type="molecule type" value="Genomic_DNA"/>
</dbReference>
<dbReference type="OrthoDB" id="5102964at2759"/>
<dbReference type="Proteomes" id="UP000030752">
    <property type="component" value="Unassembled WGS sequence"/>
</dbReference>